<protein>
    <recommendedName>
        <fullName evidence="4">DUF2007 domain-containing protein</fullName>
    </recommendedName>
</protein>
<accession>A0ABU1CER4</accession>
<proteinExistence type="predicted"/>
<keyword evidence="1" id="KW-0472">Membrane</keyword>
<sequence>MEFICRFHDGDELNRVRELLSSKGIPTFAPRVEGRKMGAQWALFACINEQADDVRKLLHDPAHDPAFKVDAKAFERMLEHPDISLLTRWATAVAIVVFVLFALLMLAVVRLSS</sequence>
<name>A0ABU1CER4_9GAMM</name>
<evidence type="ECO:0000313" key="2">
    <source>
        <dbReference type="EMBL" id="MDR0183414.1"/>
    </source>
</evidence>
<feature type="transmembrane region" description="Helical" evidence="1">
    <location>
        <begin position="89"/>
        <end position="109"/>
    </location>
</feature>
<comment type="caution">
    <text evidence="2">The sequence shown here is derived from an EMBL/GenBank/DDBJ whole genome shotgun (WGS) entry which is preliminary data.</text>
</comment>
<keyword evidence="1" id="KW-0812">Transmembrane</keyword>
<organism evidence="2 3">
    <name type="scientific">Lysobacter arvi</name>
    <dbReference type="NCBI Taxonomy" id="3038776"/>
    <lineage>
        <taxon>Bacteria</taxon>
        <taxon>Pseudomonadati</taxon>
        <taxon>Pseudomonadota</taxon>
        <taxon>Gammaproteobacteria</taxon>
        <taxon>Lysobacterales</taxon>
        <taxon>Lysobacteraceae</taxon>
        <taxon>Lysobacter</taxon>
    </lineage>
</organism>
<keyword evidence="1" id="KW-1133">Transmembrane helix</keyword>
<evidence type="ECO:0000256" key="1">
    <source>
        <dbReference type="SAM" id="Phobius"/>
    </source>
</evidence>
<dbReference type="RefSeq" id="WP_309262573.1">
    <property type="nucleotide sequence ID" value="NZ_JARUHG010000003.1"/>
</dbReference>
<reference evidence="2 3" key="1">
    <citation type="submission" date="2023-04" db="EMBL/GenBank/DDBJ databases">
        <title>Lysobacter sp. strain UC isolated from soil sample.</title>
        <authorList>
            <person name="Choksket S."/>
            <person name="Harshvardhan F."/>
            <person name="Rana R."/>
            <person name="Patil P.B."/>
            <person name="Korpole S."/>
        </authorList>
    </citation>
    <scope>NUCLEOTIDE SEQUENCE [LARGE SCALE GENOMIC DNA]</scope>
    <source>
        <strain evidence="2 3">UC</strain>
    </source>
</reference>
<keyword evidence="3" id="KW-1185">Reference proteome</keyword>
<evidence type="ECO:0000313" key="3">
    <source>
        <dbReference type="Proteomes" id="UP001233535"/>
    </source>
</evidence>
<dbReference type="Proteomes" id="UP001233535">
    <property type="component" value="Unassembled WGS sequence"/>
</dbReference>
<gene>
    <name evidence="2" type="ORF">P8609_10620</name>
</gene>
<dbReference type="EMBL" id="JARUHG010000003">
    <property type="protein sequence ID" value="MDR0183414.1"/>
    <property type="molecule type" value="Genomic_DNA"/>
</dbReference>
<evidence type="ECO:0008006" key="4">
    <source>
        <dbReference type="Google" id="ProtNLM"/>
    </source>
</evidence>